<evidence type="ECO:0000313" key="1">
    <source>
        <dbReference type="EMBL" id="QCY71039.1"/>
    </source>
</evidence>
<dbReference type="Proteomes" id="UP000309016">
    <property type="component" value="Chromosome"/>
</dbReference>
<protein>
    <submittedName>
        <fullName evidence="1">Uncharacterized protein</fullName>
    </submittedName>
</protein>
<evidence type="ECO:0000313" key="2">
    <source>
        <dbReference type="Proteomes" id="UP000309016"/>
    </source>
</evidence>
<gene>
    <name evidence="1" type="ORF">FHG64_17455</name>
</gene>
<name>A0A5B7X6M7_9FLAO</name>
<dbReference type="OrthoDB" id="1446707at2"/>
<keyword evidence="2" id="KW-1185">Reference proteome</keyword>
<dbReference type="EMBL" id="CP040812">
    <property type="protein sequence ID" value="QCY71039.1"/>
    <property type="molecule type" value="Genomic_DNA"/>
</dbReference>
<organism evidence="1 2">
    <name type="scientific">Antarcticibacterium flavum</name>
    <dbReference type="NCBI Taxonomy" id="2058175"/>
    <lineage>
        <taxon>Bacteria</taxon>
        <taxon>Pseudomonadati</taxon>
        <taxon>Bacteroidota</taxon>
        <taxon>Flavobacteriia</taxon>
        <taxon>Flavobacteriales</taxon>
        <taxon>Flavobacteriaceae</taxon>
        <taxon>Antarcticibacterium</taxon>
    </lineage>
</organism>
<dbReference type="RefSeq" id="WP_139067592.1">
    <property type="nucleotide sequence ID" value="NZ_CP040812.1"/>
</dbReference>
<accession>A0A5B7X6M7</accession>
<reference evidence="1 2" key="1">
    <citation type="submission" date="2019-06" db="EMBL/GenBank/DDBJ databases">
        <title>Complete genome sequence of Antarcticibacterium flavum KCTC 52984T from an Antarctic marine sediment.</title>
        <authorList>
            <person name="Lee Y.M."/>
            <person name="Shin S.C."/>
        </authorList>
    </citation>
    <scope>NUCLEOTIDE SEQUENCE [LARGE SCALE GENOMIC DNA]</scope>
    <source>
        <strain evidence="1 2">KCTC 52984</strain>
    </source>
</reference>
<sequence>MKFLISISLSAILLLQGFNFGLPDLIRIGDLLEHAKFHAETHGDNFAVFLSKHYGELKAQHSREHQEEEKEHEKLPFNHQASAPSFAGFVISNSNFETPEFAIILVTSPNFFYTNSYSSPGESGIFQPPRTA</sequence>
<dbReference type="AlphaFoldDB" id="A0A5B7X6M7"/>
<proteinExistence type="predicted"/>
<dbReference type="KEGG" id="afla:FHG64_17455"/>